<dbReference type="AlphaFoldDB" id="A0A3M7QS17"/>
<proteinExistence type="predicted"/>
<accession>A0A3M7QS17</accession>
<feature type="transmembrane region" description="Helical" evidence="1">
    <location>
        <begin position="35"/>
        <end position="55"/>
    </location>
</feature>
<keyword evidence="1" id="KW-1133">Transmembrane helix</keyword>
<keyword evidence="1" id="KW-0812">Transmembrane</keyword>
<reference evidence="2 3" key="1">
    <citation type="journal article" date="2018" name="Sci. Rep.">
        <title>Genomic signatures of local adaptation to the degree of environmental predictability in rotifers.</title>
        <authorList>
            <person name="Franch-Gras L."/>
            <person name="Hahn C."/>
            <person name="Garcia-Roger E.M."/>
            <person name="Carmona M.J."/>
            <person name="Serra M."/>
            <person name="Gomez A."/>
        </authorList>
    </citation>
    <scope>NUCLEOTIDE SEQUENCE [LARGE SCALE GENOMIC DNA]</scope>
    <source>
        <strain evidence="2">HYR1</strain>
    </source>
</reference>
<gene>
    <name evidence="2" type="ORF">BpHYR1_017220</name>
</gene>
<keyword evidence="3" id="KW-1185">Reference proteome</keyword>
<protein>
    <submittedName>
        <fullName evidence="2">Uncharacterized protein</fullName>
    </submittedName>
</protein>
<evidence type="ECO:0000313" key="3">
    <source>
        <dbReference type="Proteomes" id="UP000276133"/>
    </source>
</evidence>
<evidence type="ECO:0000256" key="1">
    <source>
        <dbReference type="SAM" id="Phobius"/>
    </source>
</evidence>
<evidence type="ECO:0000313" key="2">
    <source>
        <dbReference type="EMBL" id="RNA13884.1"/>
    </source>
</evidence>
<keyword evidence="1" id="KW-0472">Membrane</keyword>
<organism evidence="2 3">
    <name type="scientific">Brachionus plicatilis</name>
    <name type="common">Marine rotifer</name>
    <name type="synonym">Brachionus muelleri</name>
    <dbReference type="NCBI Taxonomy" id="10195"/>
    <lineage>
        <taxon>Eukaryota</taxon>
        <taxon>Metazoa</taxon>
        <taxon>Spiralia</taxon>
        <taxon>Gnathifera</taxon>
        <taxon>Rotifera</taxon>
        <taxon>Eurotatoria</taxon>
        <taxon>Monogononta</taxon>
        <taxon>Pseudotrocha</taxon>
        <taxon>Ploima</taxon>
        <taxon>Brachionidae</taxon>
        <taxon>Brachionus</taxon>
    </lineage>
</organism>
<comment type="caution">
    <text evidence="2">The sequence shown here is derived from an EMBL/GenBank/DDBJ whole genome shotgun (WGS) entry which is preliminary data.</text>
</comment>
<dbReference type="EMBL" id="REGN01005305">
    <property type="protein sequence ID" value="RNA13884.1"/>
    <property type="molecule type" value="Genomic_DNA"/>
</dbReference>
<name>A0A3M7QS17_BRAPC</name>
<sequence>MRHDSAGIRNHRANGGRFVLVEANKSLQKNLVSVLLVYFVGPFSFCIKLRMFIYLNLDPLILSDNLKFMIMIKRCL</sequence>
<dbReference type="Proteomes" id="UP000276133">
    <property type="component" value="Unassembled WGS sequence"/>
</dbReference>